<accession>A0A0M4LTL0</accession>
<keyword evidence="4 7" id="KW-0472">Membrane</keyword>
<keyword evidence="3 7" id="KW-1133">Transmembrane helix</keyword>
<dbReference type="NCBIfam" id="TIGR00247">
    <property type="entry name" value="endolytic transglycosylase MltG"/>
    <property type="match status" value="1"/>
</dbReference>
<dbReference type="InterPro" id="IPR003770">
    <property type="entry name" value="MLTG-like"/>
</dbReference>
<dbReference type="PATRIC" id="fig|1318743.3.peg.1175"/>
<comment type="function">
    <text evidence="7">Functions as a peptidoglycan terminase that cleaves nascent peptidoglycan strands endolytically to terminate their elongation.</text>
</comment>
<keyword evidence="5 7" id="KW-0456">Lyase</keyword>
<dbReference type="HAMAP" id="MF_02065">
    <property type="entry name" value="MltG"/>
    <property type="match status" value="1"/>
</dbReference>
<dbReference type="AlphaFoldDB" id="A0A0M4LTL0"/>
<evidence type="ECO:0000256" key="1">
    <source>
        <dbReference type="ARBA" id="ARBA00022475"/>
    </source>
</evidence>
<evidence type="ECO:0000313" key="9">
    <source>
        <dbReference type="Proteomes" id="UP000057213"/>
    </source>
</evidence>
<evidence type="ECO:0000256" key="5">
    <source>
        <dbReference type="ARBA" id="ARBA00023239"/>
    </source>
</evidence>
<dbReference type="EC" id="4.2.2.29" evidence="7"/>
<comment type="similarity">
    <text evidence="7">Belongs to the transglycosylase MltG family.</text>
</comment>
<keyword evidence="2 7" id="KW-0812">Transmembrane</keyword>
<organism evidence="8 9">
    <name type="scientific">Bartonella ancashensis</name>
    <dbReference type="NCBI Taxonomy" id="1318743"/>
    <lineage>
        <taxon>Bacteria</taxon>
        <taxon>Pseudomonadati</taxon>
        <taxon>Pseudomonadota</taxon>
        <taxon>Alphaproteobacteria</taxon>
        <taxon>Hyphomicrobiales</taxon>
        <taxon>Bartonellaceae</taxon>
        <taxon>Bartonella</taxon>
    </lineage>
</organism>
<evidence type="ECO:0000256" key="6">
    <source>
        <dbReference type="ARBA" id="ARBA00023316"/>
    </source>
</evidence>
<gene>
    <name evidence="7" type="primary">mltG</name>
    <name evidence="8" type="ORF">PU02_1158</name>
</gene>
<keyword evidence="9" id="KW-1185">Reference proteome</keyword>
<dbReference type="GO" id="GO:0071555">
    <property type="term" value="P:cell wall organization"/>
    <property type="evidence" value="ECO:0007669"/>
    <property type="project" value="UniProtKB-KW"/>
</dbReference>
<dbReference type="GO" id="GO:0005886">
    <property type="term" value="C:plasma membrane"/>
    <property type="evidence" value="ECO:0007669"/>
    <property type="project" value="UniProtKB-SubCell"/>
</dbReference>
<feature type="site" description="Important for catalytic activity" evidence="7">
    <location>
        <position position="248"/>
    </location>
</feature>
<dbReference type="STRING" id="1318743.PU02_1158"/>
<comment type="catalytic activity">
    <reaction evidence="7">
        <text>a peptidoglycan chain = a peptidoglycan chain with N-acetyl-1,6-anhydromuramyl-[peptide] at the reducing end + a peptidoglycan chain with N-acetylglucosamine at the non-reducing end.</text>
        <dbReference type="EC" id="4.2.2.29"/>
    </reaction>
</comment>
<keyword evidence="1 7" id="KW-1003">Cell membrane</keyword>
<evidence type="ECO:0000256" key="3">
    <source>
        <dbReference type="ARBA" id="ARBA00022989"/>
    </source>
</evidence>
<reference evidence="8 9" key="1">
    <citation type="journal article" date="2015" name="Genome Announc.">
        <title>Complete Genome Sequence of Bartonella ancashensis Strain 20.00, Isolated from the Blood of a Patient with Verruga Peruana.</title>
        <authorList>
            <person name="Hang J."/>
            <person name="Mullins K.E."/>
            <person name="Clifford R.J."/>
            <person name="Onmus-Leone F."/>
            <person name="Yang Y."/>
            <person name="Jiang J."/>
            <person name="Leguia M."/>
            <person name="Kasper M.R."/>
            <person name="Maguina C."/>
            <person name="Lesho E.P."/>
            <person name="Jarman R.G."/>
            <person name="Richards A.L."/>
            <person name="Blazes D."/>
        </authorList>
    </citation>
    <scope>NUCLEOTIDE SEQUENCE [LARGE SCALE GENOMIC DNA]</scope>
    <source>
        <strain evidence="8 9">20.00</strain>
    </source>
</reference>
<comment type="subcellular location">
    <subcellularLocation>
        <location evidence="7">Cell inner membrane</location>
        <topology evidence="7">Single-pass membrane protein</topology>
    </subcellularLocation>
</comment>
<keyword evidence="6 7" id="KW-0961">Cell wall biogenesis/degradation</keyword>
<dbReference type="GO" id="GO:0009252">
    <property type="term" value="P:peptidoglycan biosynthetic process"/>
    <property type="evidence" value="ECO:0007669"/>
    <property type="project" value="UniProtKB-UniRule"/>
</dbReference>
<dbReference type="Pfam" id="PF02618">
    <property type="entry name" value="YceG"/>
    <property type="match status" value="1"/>
</dbReference>
<dbReference type="PANTHER" id="PTHR30518">
    <property type="entry name" value="ENDOLYTIC MUREIN TRANSGLYCOSYLASE"/>
    <property type="match status" value="1"/>
</dbReference>
<dbReference type="Proteomes" id="UP000057213">
    <property type="component" value="Chromosome"/>
</dbReference>
<proteinExistence type="inferred from homology"/>
<evidence type="ECO:0000256" key="2">
    <source>
        <dbReference type="ARBA" id="ARBA00022692"/>
    </source>
</evidence>
<dbReference type="Gene3D" id="3.30.160.60">
    <property type="entry name" value="Classic Zinc Finger"/>
    <property type="match status" value="1"/>
</dbReference>
<evidence type="ECO:0000256" key="4">
    <source>
        <dbReference type="ARBA" id="ARBA00023136"/>
    </source>
</evidence>
<dbReference type="Gene3D" id="3.30.1490.480">
    <property type="entry name" value="Endolytic murein transglycosylase"/>
    <property type="match status" value="1"/>
</dbReference>
<evidence type="ECO:0000256" key="7">
    <source>
        <dbReference type="HAMAP-Rule" id="MF_02065"/>
    </source>
</evidence>
<sequence>MTDLSDAENKASLQDTGVALLGDLVNEADMLACEKHKRLHVHNSFIVLGHFFITLIIFVLLVISVPIYIGKIMFEGKRSVEKEQIISIRSGAGIWEIASLLEKNGLIRSSDVFVYGVSYYQKSTYLKAGEYLVPANASMKDIMDILVRGRSVEYFFTVPEGLTVQQIFDRLATNEILTGNLPEELPPEGSLMTDTVRFTRGTTRMEIIRRLREGQAKLVKEIWDARSPNLPIKSMDEFVVLASIIEKETAIPEERSKVAAVFYNRLIKGMRLQSDPTVIYGIFGGRGKPPGRAIYRSDLEKETPYNTYKINGLPPTAIANPGRGSLKAAANAPEIDALYFVADGSGGHVFSKTLEEHNANVRKWRALKQDH</sequence>
<keyword evidence="7" id="KW-0997">Cell inner membrane</keyword>
<evidence type="ECO:0000313" key="8">
    <source>
        <dbReference type="EMBL" id="ALE03972.1"/>
    </source>
</evidence>
<dbReference type="CDD" id="cd08010">
    <property type="entry name" value="MltG_like"/>
    <property type="match status" value="1"/>
</dbReference>
<dbReference type="FunFam" id="3.30.160.60:FF:000242">
    <property type="entry name" value="Endolytic murein transglycosylase"/>
    <property type="match status" value="1"/>
</dbReference>
<feature type="transmembrane region" description="Helical" evidence="7">
    <location>
        <begin position="45"/>
        <end position="69"/>
    </location>
</feature>
<protein>
    <recommendedName>
        <fullName evidence="7">Endolytic murein transglycosylase</fullName>
        <ecNumber evidence="7">4.2.2.29</ecNumber>
    </recommendedName>
    <alternativeName>
        <fullName evidence="7">Peptidoglycan lytic transglycosylase</fullName>
    </alternativeName>
    <alternativeName>
        <fullName evidence="7">Peptidoglycan polymerization terminase</fullName>
    </alternativeName>
</protein>
<dbReference type="EMBL" id="CP010401">
    <property type="protein sequence ID" value="ALE03972.1"/>
    <property type="molecule type" value="Genomic_DNA"/>
</dbReference>
<name>A0A0M4LTL0_9HYPH</name>
<dbReference type="KEGG" id="banc:PU02_1158"/>
<dbReference type="GO" id="GO:0008932">
    <property type="term" value="F:lytic endotransglycosylase activity"/>
    <property type="evidence" value="ECO:0007669"/>
    <property type="project" value="UniProtKB-UniRule"/>
</dbReference>
<dbReference type="PANTHER" id="PTHR30518:SF2">
    <property type="entry name" value="ENDOLYTIC MUREIN TRANSGLYCOSYLASE"/>
    <property type="match status" value="1"/>
</dbReference>